<dbReference type="EMBL" id="CP073347">
    <property type="protein sequence ID" value="UTW12780.1"/>
    <property type="molecule type" value="Genomic_DNA"/>
</dbReference>
<dbReference type="Proteomes" id="UP001058461">
    <property type="component" value="Chromosome"/>
</dbReference>
<proteinExistence type="predicted"/>
<gene>
    <name evidence="1" type="ORF">KDW95_03630</name>
</gene>
<dbReference type="InterPro" id="IPR010353">
    <property type="entry name" value="DmpK"/>
</dbReference>
<evidence type="ECO:0000313" key="1">
    <source>
        <dbReference type="EMBL" id="UTW12780.1"/>
    </source>
</evidence>
<organism evidence="1 2">
    <name type="scientific">Marinobacterium rhizophilum</name>
    <dbReference type="NCBI Taxonomy" id="420402"/>
    <lineage>
        <taxon>Bacteria</taxon>
        <taxon>Pseudomonadati</taxon>
        <taxon>Pseudomonadota</taxon>
        <taxon>Gammaproteobacteria</taxon>
        <taxon>Oceanospirillales</taxon>
        <taxon>Oceanospirillaceae</taxon>
        <taxon>Marinobacterium</taxon>
    </lineage>
</organism>
<name>A0ABY5HK68_9GAMM</name>
<sequence length="109" mass="12315">MSNLPSQDTVGTRPDTFNRMTKYIRVRSQPGERFVEFDFAIGDPALFVELVMPPRAFEHFCQTQGAVAMTPEQTAEVDAQLEKWRYGEGTLMAQNQNRSANNNNSELGN</sequence>
<evidence type="ECO:0000313" key="2">
    <source>
        <dbReference type="Proteomes" id="UP001058461"/>
    </source>
</evidence>
<dbReference type="Pfam" id="PF06099">
    <property type="entry name" value="Phenol_hyd_sub"/>
    <property type="match status" value="1"/>
</dbReference>
<reference evidence="1" key="1">
    <citation type="submission" date="2021-04" db="EMBL/GenBank/DDBJ databases">
        <title>Oceanospirillales bacteria with DddD are important DMSP degraders in coastal seawater.</title>
        <authorList>
            <person name="Liu J."/>
        </authorList>
    </citation>
    <scope>NUCLEOTIDE SEQUENCE</scope>
    <source>
        <strain evidence="1">D13-1</strain>
    </source>
</reference>
<protein>
    <submittedName>
        <fullName evidence="1">Phenol hydroxylase</fullName>
    </submittedName>
</protein>
<keyword evidence="2" id="KW-1185">Reference proteome</keyword>
<accession>A0ABY5HK68</accession>